<evidence type="ECO:0000256" key="8">
    <source>
        <dbReference type="ARBA" id="ARBA00023012"/>
    </source>
</evidence>
<keyword evidence="11" id="KW-1133">Transmembrane helix</keyword>
<feature type="transmembrane region" description="Helical" evidence="11">
    <location>
        <begin position="108"/>
        <end position="128"/>
    </location>
</feature>
<feature type="domain" description="Histidine kinase" evidence="12">
    <location>
        <begin position="399"/>
        <end position="591"/>
    </location>
</feature>
<dbReference type="Pfam" id="PF07730">
    <property type="entry name" value="HisKA_3"/>
    <property type="match status" value="1"/>
</dbReference>
<dbReference type="CDD" id="cd16917">
    <property type="entry name" value="HATPase_UhpB-NarQ-NarX-like"/>
    <property type="match status" value="1"/>
</dbReference>
<keyword evidence="11" id="KW-0812">Transmembrane</keyword>
<feature type="region of interest" description="Disordered" evidence="10">
    <location>
        <begin position="1"/>
        <end position="39"/>
    </location>
</feature>
<evidence type="ECO:0000313" key="13">
    <source>
        <dbReference type="EMBL" id="KWA81605.1"/>
    </source>
</evidence>
<feature type="coiled-coil region" evidence="9">
    <location>
        <begin position="322"/>
        <end position="384"/>
    </location>
</feature>
<keyword evidence="3" id="KW-0597">Phosphoprotein</keyword>
<evidence type="ECO:0000256" key="4">
    <source>
        <dbReference type="ARBA" id="ARBA00022679"/>
    </source>
</evidence>
<dbReference type="PANTHER" id="PTHR24421">
    <property type="entry name" value="NITRATE/NITRITE SENSOR PROTEIN NARX-RELATED"/>
    <property type="match status" value="1"/>
</dbReference>
<keyword evidence="4" id="KW-0808">Transferase</keyword>
<dbReference type="EMBL" id="LPHD01000079">
    <property type="protein sequence ID" value="KWA81605.1"/>
    <property type="molecule type" value="Genomic_DNA"/>
</dbReference>
<dbReference type="InterPro" id="IPR003594">
    <property type="entry name" value="HATPase_dom"/>
</dbReference>
<dbReference type="InterPro" id="IPR036890">
    <property type="entry name" value="HATPase_C_sf"/>
</dbReference>
<accession>A0A106Q806</accession>
<protein>
    <recommendedName>
        <fullName evidence="2">histidine kinase</fullName>
        <ecNumber evidence="2">2.7.13.3</ecNumber>
    </recommendedName>
</protein>
<keyword evidence="9" id="KW-0175">Coiled coil</keyword>
<evidence type="ECO:0000259" key="12">
    <source>
        <dbReference type="PROSITE" id="PS50109"/>
    </source>
</evidence>
<dbReference type="SMART" id="SM00387">
    <property type="entry name" value="HATPase_c"/>
    <property type="match status" value="1"/>
</dbReference>
<gene>
    <name evidence="13" type="ORF">WL29_28525</name>
</gene>
<proteinExistence type="predicted"/>
<feature type="transmembrane region" description="Helical" evidence="11">
    <location>
        <begin position="148"/>
        <end position="168"/>
    </location>
</feature>
<dbReference type="InterPro" id="IPR005467">
    <property type="entry name" value="His_kinase_dom"/>
</dbReference>
<comment type="catalytic activity">
    <reaction evidence="1">
        <text>ATP + protein L-histidine = ADP + protein N-phospho-L-histidine.</text>
        <dbReference type="EC" id="2.7.13.3"/>
    </reaction>
</comment>
<dbReference type="Gene3D" id="1.20.5.1930">
    <property type="match status" value="1"/>
</dbReference>
<evidence type="ECO:0000256" key="3">
    <source>
        <dbReference type="ARBA" id="ARBA00022553"/>
    </source>
</evidence>
<dbReference type="InterPro" id="IPR033424">
    <property type="entry name" value="MASE4"/>
</dbReference>
<dbReference type="GO" id="GO:0046983">
    <property type="term" value="F:protein dimerization activity"/>
    <property type="evidence" value="ECO:0007669"/>
    <property type="project" value="InterPro"/>
</dbReference>
<evidence type="ECO:0000256" key="10">
    <source>
        <dbReference type="SAM" id="MobiDB-lite"/>
    </source>
</evidence>
<dbReference type="InterPro" id="IPR011712">
    <property type="entry name" value="Sig_transdc_His_kin_sub3_dim/P"/>
</dbReference>
<keyword evidence="8" id="KW-0902">Two-component regulatory system</keyword>
<feature type="transmembrane region" description="Helical" evidence="11">
    <location>
        <begin position="80"/>
        <end position="101"/>
    </location>
</feature>
<dbReference type="PROSITE" id="PS50109">
    <property type="entry name" value="HIS_KIN"/>
    <property type="match status" value="1"/>
</dbReference>
<evidence type="ECO:0000256" key="5">
    <source>
        <dbReference type="ARBA" id="ARBA00022741"/>
    </source>
</evidence>
<keyword evidence="5" id="KW-0547">Nucleotide-binding</keyword>
<keyword evidence="7" id="KW-0067">ATP-binding</keyword>
<comment type="caution">
    <text evidence="13">The sequence shown here is derived from an EMBL/GenBank/DDBJ whole genome shotgun (WGS) entry which is preliminary data.</text>
</comment>
<evidence type="ECO:0000256" key="2">
    <source>
        <dbReference type="ARBA" id="ARBA00012438"/>
    </source>
</evidence>
<evidence type="ECO:0000256" key="7">
    <source>
        <dbReference type="ARBA" id="ARBA00022840"/>
    </source>
</evidence>
<dbReference type="SUPFAM" id="SSF55874">
    <property type="entry name" value="ATPase domain of HSP90 chaperone/DNA topoisomerase II/histidine kinase"/>
    <property type="match status" value="1"/>
</dbReference>
<evidence type="ECO:0000313" key="14">
    <source>
        <dbReference type="Proteomes" id="UP000060630"/>
    </source>
</evidence>
<name>A0A106Q806_9BURK</name>
<dbReference type="AlphaFoldDB" id="A0A106Q806"/>
<feature type="transmembrane region" description="Helical" evidence="11">
    <location>
        <begin position="180"/>
        <end position="204"/>
    </location>
</feature>
<dbReference type="GO" id="GO:0000155">
    <property type="term" value="F:phosphorelay sensor kinase activity"/>
    <property type="evidence" value="ECO:0007669"/>
    <property type="project" value="InterPro"/>
</dbReference>
<evidence type="ECO:0000256" key="6">
    <source>
        <dbReference type="ARBA" id="ARBA00022777"/>
    </source>
</evidence>
<feature type="transmembrane region" description="Helical" evidence="11">
    <location>
        <begin position="49"/>
        <end position="68"/>
    </location>
</feature>
<organism evidence="13 14">
    <name type="scientific">Burkholderia ubonensis</name>
    <dbReference type="NCBI Taxonomy" id="101571"/>
    <lineage>
        <taxon>Bacteria</taxon>
        <taxon>Pseudomonadati</taxon>
        <taxon>Pseudomonadota</taxon>
        <taxon>Betaproteobacteria</taxon>
        <taxon>Burkholderiales</taxon>
        <taxon>Burkholderiaceae</taxon>
        <taxon>Burkholderia</taxon>
        <taxon>Burkholderia cepacia complex</taxon>
    </lineage>
</organism>
<evidence type="ECO:0000256" key="9">
    <source>
        <dbReference type="SAM" id="Coils"/>
    </source>
</evidence>
<dbReference type="GO" id="GO:0005524">
    <property type="term" value="F:ATP binding"/>
    <property type="evidence" value="ECO:0007669"/>
    <property type="project" value="UniProtKB-KW"/>
</dbReference>
<dbReference type="EC" id="2.7.13.3" evidence="2"/>
<keyword evidence="6 13" id="KW-0418">Kinase</keyword>
<feature type="transmembrane region" description="Helical" evidence="11">
    <location>
        <begin position="254"/>
        <end position="274"/>
    </location>
</feature>
<evidence type="ECO:0000256" key="1">
    <source>
        <dbReference type="ARBA" id="ARBA00000085"/>
    </source>
</evidence>
<keyword evidence="11" id="KW-0472">Membrane</keyword>
<feature type="transmembrane region" description="Helical" evidence="11">
    <location>
        <begin position="224"/>
        <end position="242"/>
    </location>
</feature>
<dbReference type="InterPro" id="IPR050482">
    <property type="entry name" value="Sensor_HK_TwoCompSys"/>
</dbReference>
<dbReference type="Pfam" id="PF17158">
    <property type="entry name" value="MASE4"/>
    <property type="match status" value="1"/>
</dbReference>
<reference evidence="13 14" key="1">
    <citation type="submission" date="2015-11" db="EMBL/GenBank/DDBJ databases">
        <title>Expanding the genomic diversity of Burkholderia species for the development of highly accurate diagnostics.</title>
        <authorList>
            <person name="Sahl J."/>
            <person name="Keim P."/>
            <person name="Wagner D."/>
        </authorList>
    </citation>
    <scope>NUCLEOTIDE SEQUENCE [LARGE SCALE GENOMIC DNA]</scope>
    <source>
        <strain evidence="13 14">MSMB2087WGS</strain>
    </source>
</reference>
<dbReference type="PANTHER" id="PTHR24421:SF10">
    <property type="entry name" value="NITRATE_NITRITE SENSOR PROTEIN NARQ"/>
    <property type="match status" value="1"/>
</dbReference>
<feature type="transmembrane region" description="Helical" evidence="11">
    <location>
        <begin position="280"/>
        <end position="302"/>
    </location>
</feature>
<evidence type="ECO:0000256" key="11">
    <source>
        <dbReference type="SAM" id="Phobius"/>
    </source>
</evidence>
<dbReference type="GO" id="GO:0016020">
    <property type="term" value="C:membrane"/>
    <property type="evidence" value="ECO:0007669"/>
    <property type="project" value="InterPro"/>
</dbReference>
<dbReference type="Pfam" id="PF02518">
    <property type="entry name" value="HATPase_c"/>
    <property type="match status" value="1"/>
</dbReference>
<sequence length="607" mass="66414">MTHAVTPQPGSPRPDASPAPADAATRDADTDTSPMFMSSLRPERRERQLALATVIVSAAIFVALAPFAKMPLVQEWGFIPVYQTAILVNDMVTAGLLLGQYAILRERALLALAAGYLFTGFMAGVHMLTFPGLFAPTGLLHAGEQTTAWLYVFWHGGFPLVVACYALLRDAPRTPPKPLRHAAIPIAGCIVATALATGAIALFTTAGHDYLPRVMRGNRMIEPLQSPVVAVWALNLIALALMWRRRRRHSVLDLWVMIVTVAWLFDIAMSAMLNHGRFDLGFYAGRIYGLVASSLVLFALLFENGRLHARTARALAGERHEHQLVLQKTAELNDANERLEQRVAARTAQLSASNRDLRREVEERVRAERALQASREELREISAISASAREAEQRRIARELHDELAQTLATLKNDLEWLIDRVPQDDAQLARKIAAMHGLARGAVAATRRIASDLRPLMLDDLGFAAAMQWLVQNFRQRHGIGCTLHVDPPEQNLAEPYATAVFRIAQEALANVARHAAASQVEVELVCGDDGIALTIRDDGAGFDPRDPRKPGSFGLVGLRERAYLVGGTLRIDTARGKGTTIGVHIPLQPAHATFVAGEHHTGHTG</sequence>
<dbReference type="Gene3D" id="3.30.565.10">
    <property type="entry name" value="Histidine kinase-like ATPase, C-terminal domain"/>
    <property type="match status" value="1"/>
</dbReference>
<dbReference type="Proteomes" id="UP000060630">
    <property type="component" value="Unassembled WGS sequence"/>
</dbReference>